<dbReference type="OrthoDB" id="9803495at2"/>
<name>A0A0R1U7X3_9LACO</name>
<feature type="transmembrane region" description="Helical" evidence="3">
    <location>
        <begin position="137"/>
        <end position="166"/>
    </location>
</feature>
<dbReference type="PANTHER" id="PTHR34295">
    <property type="entry name" value="BIOTIN TRANSPORTER BIOY"/>
    <property type="match status" value="1"/>
</dbReference>
<dbReference type="PIRSF" id="PIRSF016661">
    <property type="entry name" value="BioY"/>
    <property type="match status" value="1"/>
</dbReference>
<evidence type="ECO:0000256" key="1">
    <source>
        <dbReference type="ARBA" id="ARBA00010692"/>
    </source>
</evidence>
<dbReference type="RefSeq" id="WP_054649632.1">
    <property type="nucleotide sequence ID" value="NZ_AZFJ01000036.1"/>
</dbReference>
<dbReference type="Proteomes" id="UP000051922">
    <property type="component" value="Unassembled WGS sequence"/>
</dbReference>
<keyword evidence="3" id="KW-1133">Transmembrane helix</keyword>
<dbReference type="STRING" id="1423783.FC50_GL000245"/>
<evidence type="ECO:0000313" key="5">
    <source>
        <dbReference type="Proteomes" id="UP000051922"/>
    </source>
</evidence>
<evidence type="ECO:0000256" key="3">
    <source>
        <dbReference type="SAM" id="Phobius"/>
    </source>
</evidence>
<dbReference type="PATRIC" id="fig|1423783.4.peg.254"/>
<reference evidence="4 5" key="1">
    <citation type="journal article" date="2015" name="Genome Announc.">
        <title>Expanding the biotechnology potential of lactobacilli through comparative genomics of 213 strains and associated genera.</title>
        <authorList>
            <person name="Sun Z."/>
            <person name="Harris H.M."/>
            <person name="McCann A."/>
            <person name="Guo C."/>
            <person name="Argimon S."/>
            <person name="Zhang W."/>
            <person name="Yang X."/>
            <person name="Jeffery I.B."/>
            <person name="Cooney J.C."/>
            <person name="Kagawa T.F."/>
            <person name="Liu W."/>
            <person name="Song Y."/>
            <person name="Salvetti E."/>
            <person name="Wrobel A."/>
            <person name="Rasinkangas P."/>
            <person name="Parkhill J."/>
            <person name="Rea M.C."/>
            <person name="O'Sullivan O."/>
            <person name="Ritari J."/>
            <person name="Douillard F.P."/>
            <person name="Paul Ross R."/>
            <person name="Yang R."/>
            <person name="Briner A.E."/>
            <person name="Felis G.E."/>
            <person name="de Vos W.M."/>
            <person name="Barrangou R."/>
            <person name="Klaenhammer T.R."/>
            <person name="Caufield P.W."/>
            <person name="Cui Y."/>
            <person name="Zhang H."/>
            <person name="O'Toole P.W."/>
        </authorList>
    </citation>
    <scope>NUCLEOTIDE SEQUENCE [LARGE SCALE GENOMIC DNA]</scope>
    <source>
        <strain evidence="4 5">DSM 15945</strain>
    </source>
</reference>
<dbReference type="Pfam" id="PF02632">
    <property type="entry name" value="BioY"/>
    <property type="match status" value="1"/>
</dbReference>
<comment type="caution">
    <text evidence="4">The sequence shown here is derived from an EMBL/GenBank/DDBJ whole genome shotgun (WGS) entry which is preliminary data.</text>
</comment>
<dbReference type="InterPro" id="IPR003784">
    <property type="entry name" value="BioY"/>
</dbReference>
<dbReference type="Gene3D" id="1.10.1760.20">
    <property type="match status" value="1"/>
</dbReference>
<feature type="transmembrane region" description="Helical" evidence="3">
    <location>
        <begin position="6"/>
        <end position="30"/>
    </location>
</feature>
<protein>
    <recommendedName>
        <fullName evidence="2">Biotin transporter</fullName>
    </recommendedName>
</protein>
<keyword evidence="2 3" id="KW-0472">Membrane</keyword>
<feature type="transmembrane region" description="Helical" evidence="3">
    <location>
        <begin position="109"/>
        <end position="131"/>
    </location>
</feature>
<comment type="similarity">
    <text evidence="1 2">Belongs to the BioY family.</text>
</comment>
<comment type="subcellular location">
    <subcellularLocation>
        <location evidence="2">Cell membrane</location>
        <topology evidence="2">Multi-pass membrane protein</topology>
    </subcellularLocation>
</comment>
<organism evidence="4 5">
    <name type="scientific">Lacticaseibacillus pantheris DSM 15945 = JCM 12539 = NBRC 106106</name>
    <dbReference type="NCBI Taxonomy" id="1423783"/>
    <lineage>
        <taxon>Bacteria</taxon>
        <taxon>Bacillati</taxon>
        <taxon>Bacillota</taxon>
        <taxon>Bacilli</taxon>
        <taxon>Lactobacillales</taxon>
        <taxon>Lactobacillaceae</taxon>
        <taxon>Lacticaseibacillus</taxon>
    </lineage>
</organism>
<keyword evidence="2" id="KW-1003">Cell membrane</keyword>
<keyword evidence="2" id="KW-0813">Transport</keyword>
<keyword evidence="3" id="KW-0812">Transmembrane</keyword>
<feature type="transmembrane region" description="Helical" evidence="3">
    <location>
        <begin position="76"/>
        <end position="97"/>
    </location>
</feature>
<dbReference type="GO" id="GO:0005886">
    <property type="term" value="C:plasma membrane"/>
    <property type="evidence" value="ECO:0007669"/>
    <property type="project" value="UniProtKB-SubCell"/>
</dbReference>
<keyword evidence="5" id="KW-1185">Reference proteome</keyword>
<accession>A0A0R1U7X3</accession>
<dbReference type="AlphaFoldDB" id="A0A0R1U7X3"/>
<sequence length="173" mass="17940">MIRTRTLTNIALGTALMAVTAPFTIPLGPVPLTLQTLMVPLVAGLMDRQSGLWAVMLYVLMGAIGLPVFAGFTGGMAHLVGPTGGYLVGLLLFPALLGGSVRRSRNGWWIGLINIVAGLLQLVVGAVWLHVVTGSTIAIGIVPFLVPLLIKAAVATLGTVAVAPVLRRTGILM</sequence>
<gene>
    <name evidence="4" type="ORF">FC50_GL000245</name>
</gene>
<dbReference type="GO" id="GO:0015225">
    <property type="term" value="F:biotin transmembrane transporter activity"/>
    <property type="evidence" value="ECO:0007669"/>
    <property type="project" value="UniProtKB-UniRule"/>
</dbReference>
<evidence type="ECO:0000256" key="2">
    <source>
        <dbReference type="PIRNR" id="PIRNR016661"/>
    </source>
</evidence>
<dbReference type="EMBL" id="AZFJ01000036">
    <property type="protein sequence ID" value="KRL87042.1"/>
    <property type="molecule type" value="Genomic_DNA"/>
</dbReference>
<dbReference type="PANTHER" id="PTHR34295:SF1">
    <property type="entry name" value="BIOTIN TRANSPORTER BIOY"/>
    <property type="match status" value="1"/>
</dbReference>
<proteinExistence type="inferred from homology"/>
<feature type="transmembrane region" description="Helical" evidence="3">
    <location>
        <begin position="51"/>
        <end position="70"/>
    </location>
</feature>
<evidence type="ECO:0000313" key="4">
    <source>
        <dbReference type="EMBL" id="KRL87042.1"/>
    </source>
</evidence>